<evidence type="ECO:0000313" key="3">
    <source>
        <dbReference type="Proteomes" id="UP000766336"/>
    </source>
</evidence>
<comment type="caution">
    <text evidence="2">The sequence shown here is derived from an EMBL/GenBank/DDBJ whole genome shotgun (WGS) entry which is preliminary data.</text>
</comment>
<evidence type="ECO:0000313" key="2">
    <source>
        <dbReference type="EMBL" id="MBS7810617.1"/>
    </source>
</evidence>
<feature type="region of interest" description="Disordered" evidence="1">
    <location>
        <begin position="10"/>
        <end position="32"/>
    </location>
</feature>
<dbReference type="EMBL" id="JAHCDA010000001">
    <property type="protein sequence ID" value="MBS7810617.1"/>
    <property type="molecule type" value="Genomic_DNA"/>
</dbReference>
<sequence length="168" mass="17084">MLADPIRLAFRPPGRLETPPPPDGGPALGPEEAIPIPGEITFDEVLQGLNPLHHLPGVGIAYRAVTGEDIHPAMRVLGAAVLGGPLGMALAGVASAIEMTMPGARLRAALNGEPDPLPPARATASTEVAEAYRRWAELASPARTAAALAEAVRPPVLNAGGSAQPPTG</sequence>
<dbReference type="Proteomes" id="UP000766336">
    <property type="component" value="Unassembled WGS sequence"/>
</dbReference>
<evidence type="ECO:0000256" key="1">
    <source>
        <dbReference type="SAM" id="MobiDB-lite"/>
    </source>
</evidence>
<protein>
    <submittedName>
        <fullName evidence="2">Uncharacterized protein</fullName>
    </submittedName>
</protein>
<reference evidence="2 3" key="1">
    <citation type="submission" date="2021-05" db="EMBL/GenBank/DDBJ databases">
        <title>Roseococcus sp. XZZS9, whole genome shotgun sequencing project.</title>
        <authorList>
            <person name="Zhao G."/>
            <person name="Shen L."/>
        </authorList>
    </citation>
    <scope>NUCLEOTIDE SEQUENCE [LARGE SCALE GENOMIC DNA]</scope>
    <source>
        <strain evidence="2 3">XZZS9</strain>
    </source>
</reference>
<proteinExistence type="predicted"/>
<name>A0ABS5QAT1_9PROT</name>
<dbReference type="RefSeq" id="WP_213669229.1">
    <property type="nucleotide sequence ID" value="NZ_JAHCDA010000001.1"/>
</dbReference>
<gene>
    <name evidence="2" type="ORF">KHU32_06690</name>
</gene>
<keyword evidence="3" id="KW-1185">Reference proteome</keyword>
<organism evidence="2 3">
    <name type="scientific">Roseococcus pinisoli</name>
    <dbReference type="NCBI Taxonomy" id="2835040"/>
    <lineage>
        <taxon>Bacteria</taxon>
        <taxon>Pseudomonadati</taxon>
        <taxon>Pseudomonadota</taxon>
        <taxon>Alphaproteobacteria</taxon>
        <taxon>Acetobacterales</taxon>
        <taxon>Roseomonadaceae</taxon>
        <taxon>Roseococcus</taxon>
    </lineage>
</organism>
<accession>A0ABS5QAT1</accession>